<dbReference type="Gene3D" id="3.30.2400.10">
    <property type="entry name" value="Major capsid protein gp5"/>
    <property type="match status" value="1"/>
</dbReference>
<protein>
    <submittedName>
        <fullName evidence="3">HK97 family phage major capsid protein</fullName>
    </submittedName>
</protein>
<evidence type="ECO:0000259" key="2">
    <source>
        <dbReference type="Pfam" id="PF05065"/>
    </source>
</evidence>
<comment type="subcellular location">
    <subcellularLocation>
        <location evidence="1">Virion</location>
    </subcellularLocation>
</comment>
<evidence type="ECO:0000313" key="3">
    <source>
        <dbReference type="EMBL" id="TDT30888.1"/>
    </source>
</evidence>
<dbReference type="SUPFAM" id="SSF56563">
    <property type="entry name" value="Major capsid protein gp5"/>
    <property type="match status" value="1"/>
</dbReference>
<dbReference type="InterPro" id="IPR024455">
    <property type="entry name" value="Phage_capsid"/>
</dbReference>
<dbReference type="Pfam" id="PF05065">
    <property type="entry name" value="Phage_capsid"/>
    <property type="match status" value="1"/>
</dbReference>
<dbReference type="OrthoDB" id="3726891at2"/>
<accession>A0A4V3EN07</accession>
<feature type="domain" description="Phage capsid-like C-terminal" evidence="2">
    <location>
        <begin position="46"/>
        <end position="272"/>
    </location>
</feature>
<comment type="caution">
    <text evidence="3">The sequence shown here is derived from an EMBL/GenBank/DDBJ whole genome shotgun (WGS) entry which is preliminary data.</text>
</comment>
<dbReference type="InterPro" id="IPR054612">
    <property type="entry name" value="Phage_capsid-like_C"/>
</dbReference>
<proteinExistence type="predicted"/>
<evidence type="ECO:0000313" key="4">
    <source>
        <dbReference type="Proteomes" id="UP000295371"/>
    </source>
</evidence>
<dbReference type="Gene3D" id="3.30.2320.10">
    <property type="entry name" value="hypothetical protein PF0899 domain"/>
    <property type="match status" value="1"/>
</dbReference>
<sequence length="278" mass="28806">MATETTVTSATAWSPDVSVFAASEVLPDALILRTATVAGSVEGDAPVVRVAWVDDADAEFTAEGAAIPESDPTLSETLIPTGKISQLLRLSREQWQQPGTSTELSASVQRAVTRRANEAYLTQAAPTAPAIGPAPGLLNVAGTVDGEPVDANLDALVDLVAQLEANNATPTHILIDPAGWAALRKFKTATGSAQTLLGAGTADAERRLLDLPVITSPAMPAKTGLVIDKAAVVAAAGPVRVAQSEHAYFDSDSVALRCTWRVGQNVVHPDRIGTFTVA</sequence>
<name>A0A4V3EN07_9ACTN</name>
<organism evidence="3 4">
    <name type="scientific">Naumannella halotolerans</name>
    <dbReference type="NCBI Taxonomy" id="993414"/>
    <lineage>
        <taxon>Bacteria</taxon>
        <taxon>Bacillati</taxon>
        <taxon>Actinomycetota</taxon>
        <taxon>Actinomycetes</taxon>
        <taxon>Propionibacteriales</taxon>
        <taxon>Propionibacteriaceae</taxon>
        <taxon>Naumannella</taxon>
    </lineage>
</organism>
<evidence type="ECO:0000256" key="1">
    <source>
        <dbReference type="ARBA" id="ARBA00004328"/>
    </source>
</evidence>
<reference evidence="3 4" key="1">
    <citation type="submission" date="2019-03" db="EMBL/GenBank/DDBJ databases">
        <title>Genomic Encyclopedia of Archaeal and Bacterial Type Strains, Phase II (KMG-II): from individual species to whole genera.</title>
        <authorList>
            <person name="Goeker M."/>
        </authorList>
    </citation>
    <scope>NUCLEOTIDE SEQUENCE [LARGE SCALE GENOMIC DNA]</scope>
    <source>
        <strain evidence="3 4">DSM 24323</strain>
    </source>
</reference>
<dbReference type="NCBIfam" id="TIGR01554">
    <property type="entry name" value="major_cap_HK97"/>
    <property type="match status" value="1"/>
</dbReference>
<keyword evidence="4" id="KW-1185">Reference proteome</keyword>
<gene>
    <name evidence="3" type="ORF">CLV29_2295</name>
</gene>
<dbReference type="EMBL" id="SOAW01000002">
    <property type="protein sequence ID" value="TDT30888.1"/>
    <property type="molecule type" value="Genomic_DNA"/>
</dbReference>
<dbReference type="Proteomes" id="UP000295371">
    <property type="component" value="Unassembled WGS sequence"/>
</dbReference>
<dbReference type="AlphaFoldDB" id="A0A4V3EN07"/>